<dbReference type="InterPro" id="IPR005545">
    <property type="entry name" value="YCII"/>
</dbReference>
<evidence type="ECO:0000313" key="3">
    <source>
        <dbReference type="EMBL" id="BBM82991.1"/>
    </source>
</evidence>
<dbReference type="KEGG" id="uam:UABAM_01334"/>
<dbReference type="InterPro" id="IPR011008">
    <property type="entry name" value="Dimeric_a/b-barrel"/>
</dbReference>
<name>A0A5S9IKE7_UABAM</name>
<dbReference type="Gene3D" id="3.30.70.1060">
    <property type="entry name" value="Dimeric alpha+beta barrel"/>
    <property type="match status" value="1"/>
</dbReference>
<dbReference type="RefSeq" id="WP_151967216.1">
    <property type="nucleotide sequence ID" value="NZ_AP019860.1"/>
</dbReference>
<proteinExistence type="inferred from homology"/>
<dbReference type="SUPFAM" id="SSF54909">
    <property type="entry name" value="Dimeric alpha+beta barrel"/>
    <property type="match status" value="1"/>
</dbReference>
<dbReference type="Proteomes" id="UP000326354">
    <property type="component" value="Chromosome"/>
</dbReference>
<evidence type="ECO:0000256" key="1">
    <source>
        <dbReference type="ARBA" id="ARBA00007689"/>
    </source>
</evidence>
<accession>A0A5S9IKE7</accession>
<evidence type="ECO:0000313" key="4">
    <source>
        <dbReference type="Proteomes" id="UP000326354"/>
    </source>
</evidence>
<sequence>MAYLIMYKPTRDNFINTMSEQEQQILGQHFSYLQNLLAEKKLLLAGPCEDGSLGIAIVEVESEVQAMEIMQNDPCVQNKVFCGEVKPFRVSLRS</sequence>
<dbReference type="OrthoDB" id="6928805at2"/>
<dbReference type="AlphaFoldDB" id="A0A5S9IKE7"/>
<comment type="similarity">
    <text evidence="1">Belongs to the YciI family.</text>
</comment>
<dbReference type="EMBL" id="AP019860">
    <property type="protein sequence ID" value="BBM82991.1"/>
    <property type="molecule type" value="Genomic_DNA"/>
</dbReference>
<dbReference type="Pfam" id="PF03795">
    <property type="entry name" value="YCII"/>
    <property type="match status" value="1"/>
</dbReference>
<reference evidence="3 4" key="1">
    <citation type="submission" date="2019-08" db="EMBL/GenBank/DDBJ databases">
        <title>Complete genome sequence of Candidatus Uab amorphum.</title>
        <authorList>
            <person name="Shiratori T."/>
            <person name="Suzuki S."/>
            <person name="Kakizawa Y."/>
            <person name="Ishida K."/>
        </authorList>
    </citation>
    <scope>NUCLEOTIDE SEQUENCE [LARGE SCALE GENOMIC DNA]</scope>
    <source>
        <strain evidence="3 4">SRT547</strain>
    </source>
</reference>
<protein>
    <recommendedName>
        <fullName evidence="2">YCII-related domain-containing protein</fullName>
    </recommendedName>
</protein>
<gene>
    <name evidence="3" type="ORF">UABAM_01334</name>
</gene>
<keyword evidence="4" id="KW-1185">Reference proteome</keyword>
<evidence type="ECO:0000259" key="2">
    <source>
        <dbReference type="Pfam" id="PF03795"/>
    </source>
</evidence>
<organism evidence="3 4">
    <name type="scientific">Uabimicrobium amorphum</name>
    <dbReference type="NCBI Taxonomy" id="2596890"/>
    <lineage>
        <taxon>Bacteria</taxon>
        <taxon>Pseudomonadati</taxon>
        <taxon>Planctomycetota</taxon>
        <taxon>Candidatus Uabimicrobiia</taxon>
        <taxon>Candidatus Uabimicrobiales</taxon>
        <taxon>Candidatus Uabimicrobiaceae</taxon>
        <taxon>Candidatus Uabimicrobium</taxon>
    </lineage>
</organism>
<feature type="domain" description="YCII-related" evidence="2">
    <location>
        <begin position="1"/>
        <end position="88"/>
    </location>
</feature>